<evidence type="ECO:0000313" key="1">
    <source>
        <dbReference type="EMBL" id="RZU47546.1"/>
    </source>
</evidence>
<accession>A0A4V6MG11</accession>
<reference evidence="1 2" key="1">
    <citation type="submission" date="2019-02" db="EMBL/GenBank/DDBJ databases">
        <title>Genomic Encyclopedia of Type Strains, Phase IV (KMG-IV): sequencing the most valuable type-strain genomes for metagenomic binning, comparative biology and taxonomic classification.</title>
        <authorList>
            <person name="Goeker M."/>
        </authorList>
    </citation>
    <scope>NUCLEOTIDE SEQUENCE [LARGE SCALE GENOMIC DNA]</scope>
    <source>
        <strain evidence="1 2">DSM 105135</strain>
    </source>
</reference>
<name>A0A4V6MG11_9GAMM</name>
<dbReference type="AlphaFoldDB" id="A0A4V6MG11"/>
<organism evidence="1 2">
    <name type="scientific">Fluviicoccus keumensis</name>
    <dbReference type="NCBI Taxonomy" id="1435465"/>
    <lineage>
        <taxon>Bacteria</taxon>
        <taxon>Pseudomonadati</taxon>
        <taxon>Pseudomonadota</taxon>
        <taxon>Gammaproteobacteria</taxon>
        <taxon>Moraxellales</taxon>
        <taxon>Moraxellaceae</taxon>
        <taxon>Fluviicoccus</taxon>
    </lineage>
</organism>
<protein>
    <submittedName>
        <fullName evidence="1">Uncharacterized protein</fullName>
    </submittedName>
</protein>
<keyword evidence="2" id="KW-1185">Reference proteome</keyword>
<gene>
    <name evidence="1" type="ORF">EV700_0509</name>
</gene>
<evidence type="ECO:0000313" key="2">
    <source>
        <dbReference type="Proteomes" id="UP000292423"/>
    </source>
</evidence>
<dbReference type="EMBL" id="SHKX01000010">
    <property type="protein sequence ID" value="RZU47546.1"/>
    <property type="molecule type" value="Genomic_DNA"/>
</dbReference>
<sequence>MSEDYTLIFPMDTPPFDNRSFPPTEKNRNNWGVCAADFGAIYPSQKV</sequence>
<comment type="caution">
    <text evidence="1">The sequence shown here is derived from an EMBL/GenBank/DDBJ whole genome shotgun (WGS) entry which is preliminary data.</text>
</comment>
<proteinExistence type="predicted"/>
<dbReference type="Proteomes" id="UP000292423">
    <property type="component" value="Unassembled WGS sequence"/>
</dbReference>